<dbReference type="GO" id="GO:0006338">
    <property type="term" value="P:chromatin remodeling"/>
    <property type="evidence" value="ECO:0007669"/>
    <property type="project" value="TreeGrafter"/>
</dbReference>
<feature type="binding site" evidence="3">
    <location>
        <position position="456"/>
    </location>
    <ligand>
        <name>FAD</name>
        <dbReference type="ChEBI" id="CHEBI:57692"/>
    </ligand>
</feature>
<dbReference type="EMBL" id="MVBO01000008">
    <property type="protein sequence ID" value="OZJ05944.1"/>
    <property type="molecule type" value="Genomic_DNA"/>
</dbReference>
<keyword evidence="4" id="KW-0274">FAD</keyword>
<dbReference type="Gene3D" id="3.90.660.10">
    <property type="match status" value="1"/>
</dbReference>
<dbReference type="Pfam" id="PF01593">
    <property type="entry name" value="Amino_oxidase"/>
    <property type="match status" value="1"/>
</dbReference>
<evidence type="ECO:0000256" key="1">
    <source>
        <dbReference type="ARBA" id="ARBA00001974"/>
    </source>
</evidence>
<dbReference type="Gene3D" id="3.50.50.60">
    <property type="entry name" value="FAD/NAD(P)-binding domain"/>
    <property type="match status" value="1"/>
</dbReference>
<dbReference type="PRINTS" id="PR00757">
    <property type="entry name" value="AMINEOXDASEF"/>
</dbReference>
<feature type="binding site" evidence="3">
    <location>
        <position position="223"/>
    </location>
    <ligand>
        <name>FAD</name>
        <dbReference type="ChEBI" id="CHEBI:57692"/>
    </ligand>
</feature>
<feature type="binding site" evidence="3">
    <location>
        <position position="359"/>
    </location>
    <ligand>
        <name>substrate</name>
    </ligand>
</feature>
<comment type="cofactor">
    <cofactor evidence="1 4">
        <name>FAD</name>
        <dbReference type="ChEBI" id="CHEBI:57692"/>
    </cofactor>
</comment>
<dbReference type="SUPFAM" id="SSF54373">
    <property type="entry name" value="FAD-linked reductases, C-terminal domain"/>
    <property type="match status" value="1"/>
</dbReference>
<evidence type="ECO:0000256" key="3">
    <source>
        <dbReference type="PIRSR" id="PIRSR601613-1"/>
    </source>
</evidence>
<evidence type="ECO:0000259" key="5">
    <source>
        <dbReference type="Pfam" id="PF01593"/>
    </source>
</evidence>
<comment type="similarity">
    <text evidence="4">Belongs to the flavin monoamine oxidase family.</text>
</comment>
<evidence type="ECO:0000313" key="6">
    <source>
        <dbReference type="EMBL" id="OZJ05944.1"/>
    </source>
</evidence>
<dbReference type="InterPro" id="IPR036188">
    <property type="entry name" value="FAD/NAD-bd_sf"/>
</dbReference>
<organism evidence="6 7">
    <name type="scientific">Bifiguratus adelaidae</name>
    <dbReference type="NCBI Taxonomy" id="1938954"/>
    <lineage>
        <taxon>Eukaryota</taxon>
        <taxon>Fungi</taxon>
        <taxon>Fungi incertae sedis</taxon>
        <taxon>Mucoromycota</taxon>
        <taxon>Mucoromycotina</taxon>
        <taxon>Endogonomycetes</taxon>
        <taxon>Endogonales</taxon>
        <taxon>Endogonales incertae sedis</taxon>
        <taxon>Bifiguratus</taxon>
    </lineage>
</organism>
<dbReference type="GO" id="GO:0050660">
    <property type="term" value="F:flavin adenine dinucleotide binding"/>
    <property type="evidence" value="ECO:0007669"/>
    <property type="project" value="TreeGrafter"/>
</dbReference>
<dbReference type="InterPro" id="IPR001613">
    <property type="entry name" value="Flavin_amine_oxidase"/>
</dbReference>
<reference evidence="6 7" key="1">
    <citation type="journal article" date="2017" name="Mycologia">
        <title>Bifiguratus adelaidae, gen. et sp. nov., a new member of Mucoromycotina in endophytic and soil-dwelling habitats.</title>
        <authorList>
            <person name="Torres-Cruz T.J."/>
            <person name="Billingsley Tobias T.L."/>
            <person name="Almatruk M."/>
            <person name="Hesse C."/>
            <person name="Kuske C.R."/>
            <person name="Desiro A."/>
            <person name="Benucci G.M."/>
            <person name="Bonito G."/>
            <person name="Stajich J.E."/>
            <person name="Dunlap C."/>
            <person name="Arnold A.E."/>
            <person name="Porras-Alfaro A."/>
        </authorList>
    </citation>
    <scope>NUCLEOTIDE SEQUENCE [LARGE SCALE GENOMIC DNA]</scope>
    <source>
        <strain evidence="6 7">AZ0501</strain>
    </source>
</reference>
<evidence type="ECO:0000256" key="2">
    <source>
        <dbReference type="ARBA" id="ARBA00023002"/>
    </source>
</evidence>
<dbReference type="SUPFAM" id="SSF51905">
    <property type="entry name" value="FAD/NAD(P)-binding domain"/>
    <property type="match status" value="1"/>
</dbReference>
<proteinExistence type="inferred from homology"/>
<dbReference type="GO" id="GO:0003682">
    <property type="term" value="F:chromatin binding"/>
    <property type="evidence" value="ECO:0007669"/>
    <property type="project" value="TreeGrafter"/>
</dbReference>
<dbReference type="GO" id="GO:0016491">
    <property type="term" value="F:oxidoreductase activity"/>
    <property type="evidence" value="ECO:0007669"/>
    <property type="project" value="UniProtKB-KW"/>
</dbReference>
<keyword evidence="4" id="KW-0285">Flavoprotein</keyword>
<dbReference type="PANTHER" id="PTHR10742">
    <property type="entry name" value="FLAVIN MONOAMINE OXIDASE"/>
    <property type="match status" value="1"/>
</dbReference>
<feature type="domain" description="Amine oxidase" evidence="5">
    <location>
        <begin position="16"/>
        <end position="476"/>
    </location>
</feature>
<gene>
    <name evidence="6" type="ORF">BZG36_01262</name>
</gene>
<dbReference type="EC" id="1.4.3.-" evidence="4"/>
<dbReference type="AlphaFoldDB" id="A0A261Y627"/>
<evidence type="ECO:0000313" key="7">
    <source>
        <dbReference type="Proteomes" id="UP000242875"/>
    </source>
</evidence>
<comment type="caution">
    <text evidence="6">The sequence shown here is derived from an EMBL/GenBank/DDBJ whole genome shotgun (WGS) entry which is preliminary data.</text>
</comment>
<keyword evidence="7" id="KW-1185">Reference proteome</keyword>
<dbReference type="PANTHER" id="PTHR10742:SF414">
    <property type="entry name" value="CONTAINING AMINE OXIDASE, PUTATIVE (AFU_ORTHOLOGUE AFUA_3G12150)-RELATED"/>
    <property type="match status" value="1"/>
</dbReference>
<sequence>MEARQGRRVVVIGAGIAGLTAAKTLLEDGCQVTVLEGRDRWGGRIQTSYQDGLAVDLGASWIHGYAPDNPLKEIAERWSVHSTVFEGMKIYSRPHEQLDQDVVERLYHEMYVMLDQAREKAATERDSIPVDTSFADFIDAYIAALPGKSDFWTEEHLDYLRSFVTIFSGINAVKNDVQSLKYVDAEDLIDGEQRYLLDGYEKILQGEFSQLREDGIIQFNEIVESISYTNKDATVETWQGHTFHADAVVVTLPLGVLKACVSSRKNVCNTGVFFSPPLPDRKRLAIHRLGMGTLDKCVLTFDPSVEAPWSKDTDWIMCMPIIEPKETSPLSMLNRHIMSYVVLSSRASTPKMPHVLVAYYSEDVAHFIEDLDPSARGPLFQVHLAQFIPQVAEMILVNSSATEWYKDPFAHGSYSHIPVGGAMTEDLDAFAVPVANHDGEAVDVSPEQGVLFFAGEHTVRRFASVHGALESGRRAAHWIQDQKI</sequence>
<dbReference type="InterPro" id="IPR050281">
    <property type="entry name" value="Flavin_monoamine_oxidase"/>
</dbReference>
<keyword evidence="2 4" id="KW-0560">Oxidoreductase</keyword>
<accession>A0A261Y627</accession>
<dbReference type="Proteomes" id="UP000242875">
    <property type="component" value="Unassembled WGS sequence"/>
</dbReference>
<dbReference type="OrthoDB" id="5046242at2759"/>
<name>A0A261Y627_9FUNG</name>
<protein>
    <recommendedName>
        <fullName evidence="4">Amine oxidase</fullName>
        <ecNumber evidence="4">1.4.3.-</ecNumber>
    </recommendedName>
</protein>
<dbReference type="InterPro" id="IPR002937">
    <property type="entry name" value="Amino_oxidase"/>
</dbReference>
<evidence type="ECO:0000256" key="4">
    <source>
        <dbReference type="RuleBase" id="RU362067"/>
    </source>
</evidence>